<evidence type="ECO:0000313" key="18">
    <source>
        <dbReference type="EMBL" id="RAL26512.1"/>
    </source>
</evidence>
<evidence type="ECO:0000256" key="5">
    <source>
        <dbReference type="ARBA" id="ARBA00022645"/>
    </source>
</evidence>
<feature type="active site" description="Acyl-ester intermediate" evidence="13">
    <location>
        <position position="64"/>
    </location>
</feature>
<dbReference type="InterPro" id="IPR018044">
    <property type="entry name" value="Peptidase_S11"/>
</dbReference>
<dbReference type="GO" id="GO:0008360">
    <property type="term" value="P:regulation of cell shape"/>
    <property type="evidence" value="ECO:0007669"/>
    <property type="project" value="UniProtKB-KW"/>
</dbReference>
<dbReference type="InterPro" id="IPR001967">
    <property type="entry name" value="Peptidase_S11_N"/>
</dbReference>
<keyword evidence="9" id="KW-0133">Cell shape</keyword>
<gene>
    <name evidence="18" type="ORF">DL897_00185</name>
</gene>
<keyword evidence="7 16" id="KW-0732">Signal</keyword>
<evidence type="ECO:0000256" key="6">
    <source>
        <dbReference type="ARBA" id="ARBA00022670"/>
    </source>
</evidence>
<comment type="caution">
    <text evidence="18">The sequence shown here is derived from an EMBL/GenBank/DDBJ whole genome shotgun (WGS) entry which is preliminary data.</text>
</comment>
<dbReference type="Pfam" id="PF07943">
    <property type="entry name" value="PBP5_C"/>
    <property type="match status" value="1"/>
</dbReference>
<dbReference type="OrthoDB" id="9791132at2"/>
<keyword evidence="5 18" id="KW-0121">Carboxypeptidase</keyword>
<dbReference type="Pfam" id="PF00768">
    <property type="entry name" value="Peptidase_S11"/>
    <property type="match status" value="1"/>
</dbReference>
<keyword evidence="19" id="KW-1185">Reference proteome</keyword>
<dbReference type="InterPro" id="IPR012907">
    <property type="entry name" value="Peptidase_S11_C"/>
</dbReference>
<evidence type="ECO:0000256" key="16">
    <source>
        <dbReference type="SAM" id="SignalP"/>
    </source>
</evidence>
<evidence type="ECO:0000259" key="17">
    <source>
        <dbReference type="SMART" id="SM00936"/>
    </source>
</evidence>
<reference evidence="18 19" key="2">
    <citation type="submission" date="2018-06" db="EMBL/GenBank/DDBJ databases">
        <authorList>
            <person name="Zhirakovskaya E."/>
        </authorList>
    </citation>
    <scope>NUCLEOTIDE SEQUENCE [LARGE SCALE GENOMIC DNA]</scope>
    <source>
        <strain evidence="18 19">FBKL4.011</strain>
    </source>
</reference>
<dbReference type="EMBL" id="QJKK01000001">
    <property type="protein sequence ID" value="RAL26512.1"/>
    <property type="molecule type" value="Genomic_DNA"/>
</dbReference>
<dbReference type="Gene3D" id="2.60.410.10">
    <property type="entry name" value="D-Ala-D-Ala carboxypeptidase, C-terminal domain"/>
    <property type="match status" value="1"/>
</dbReference>
<evidence type="ECO:0000256" key="15">
    <source>
        <dbReference type="RuleBase" id="RU004016"/>
    </source>
</evidence>
<accession>A0A364K8G3</accession>
<dbReference type="GO" id="GO:0009002">
    <property type="term" value="F:serine-type D-Ala-D-Ala carboxypeptidase activity"/>
    <property type="evidence" value="ECO:0007669"/>
    <property type="project" value="UniProtKB-EC"/>
</dbReference>
<evidence type="ECO:0000256" key="13">
    <source>
        <dbReference type="PIRSR" id="PIRSR618044-1"/>
    </source>
</evidence>
<dbReference type="Proteomes" id="UP000251213">
    <property type="component" value="Unassembled WGS sequence"/>
</dbReference>
<dbReference type="AlphaFoldDB" id="A0A364K8G3"/>
<feature type="chain" id="PRO_5016974585" description="serine-type D-Ala-D-Ala carboxypeptidase" evidence="16">
    <location>
        <begin position="25"/>
        <end position="385"/>
    </location>
</feature>
<dbReference type="GO" id="GO:0006508">
    <property type="term" value="P:proteolysis"/>
    <property type="evidence" value="ECO:0007669"/>
    <property type="project" value="UniProtKB-KW"/>
</dbReference>
<dbReference type="SUPFAM" id="SSF56601">
    <property type="entry name" value="beta-lactamase/transpeptidase-like"/>
    <property type="match status" value="1"/>
</dbReference>
<comment type="similarity">
    <text evidence="3 15">Belongs to the peptidase S11 family.</text>
</comment>
<keyword evidence="6" id="KW-0645">Protease</keyword>
<dbReference type="PANTHER" id="PTHR21581:SF6">
    <property type="entry name" value="TRAFFICKING PROTEIN PARTICLE COMPLEX SUBUNIT 12"/>
    <property type="match status" value="1"/>
</dbReference>
<dbReference type="SMART" id="SM00936">
    <property type="entry name" value="PBP5_C"/>
    <property type="match status" value="1"/>
</dbReference>
<evidence type="ECO:0000256" key="1">
    <source>
        <dbReference type="ARBA" id="ARBA00003217"/>
    </source>
</evidence>
<feature type="signal peptide" evidence="16">
    <location>
        <begin position="1"/>
        <end position="24"/>
    </location>
</feature>
<proteinExistence type="inferred from homology"/>
<comment type="catalytic activity">
    <reaction evidence="12">
        <text>Preferential cleavage: (Ac)2-L-Lys-D-Ala-|-D-Ala. Also transpeptidation of peptidyl-alanyl moieties that are N-acyl substituents of D-alanine.</text>
        <dbReference type="EC" id="3.4.16.4"/>
    </reaction>
</comment>
<feature type="active site" evidence="13">
    <location>
        <position position="121"/>
    </location>
</feature>
<evidence type="ECO:0000313" key="19">
    <source>
        <dbReference type="Proteomes" id="UP000251213"/>
    </source>
</evidence>
<dbReference type="Gene3D" id="3.40.710.10">
    <property type="entry name" value="DD-peptidase/beta-lactamase superfamily"/>
    <property type="match status" value="1"/>
</dbReference>
<feature type="binding site" evidence="14">
    <location>
        <position position="227"/>
    </location>
    <ligand>
        <name>substrate</name>
    </ligand>
</feature>
<reference evidence="18 19" key="1">
    <citation type="submission" date="2018-06" db="EMBL/GenBank/DDBJ databases">
        <title>Thermoflavimicrobium daqus sp. nov., a thermophilic microbe isolated from Moutai-flavour Daqu.</title>
        <authorList>
            <person name="Wang X."/>
            <person name="Zhou H."/>
        </authorList>
    </citation>
    <scope>NUCLEOTIDE SEQUENCE [LARGE SCALE GENOMIC DNA]</scope>
    <source>
        <strain evidence="18 19">FBKL4.011</strain>
    </source>
</reference>
<comment type="function">
    <text evidence="1">Removes C-terminal D-alanyl residues from sugar-peptide cell wall precursors.</text>
</comment>
<evidence type="ECO:0000256" key="2">
    <source>
        <dbReference type="ARBA" id="ARBA00004752"/>
    </source>
</evidence>
<evidence type="ECO:0000256" key="3">
    <source>
        <dbReference type="ARBA" id="ARBA00007164"/>
    </source>
</evidence>
<evidence type="ECO:0000256" key="10">
    <source>
        <dbReference type="ARBA" id="ARBA00022984"/>
    </source>
</evidence>
<dbReference type="InterPro" id="IPR015956">
    <property type="entry name" value="Peniciliin-bd_prot_C_sf"/>
</dbReference>
<evidence type="ECO:0000256" key="9">
    <source>
        <dbReference type="ARBA" id="ARBA00022960"/>
    </source>
</evidence>
<name>A0A364K8G3_9BACL</name>
<feature type="domain" description="Peptidase S11 D-Ala-D-Ala carboxypeptidase A C-terminal" evidence="17">
    <location>
        <begin position="277"/>
        <end position="367"/>
    </location>
</feature>
<keyword evidence="10" id="KW-0573">Peptidoglycan synthesis</keyword>
<dbReference type="SUPFAM" id="SSF69189">
    <property type="entry name" value="Penicillin-binding protein associated domain"/>
    <property type="match status" value="1"/>
</dbReference>
<evidence type="ECO:0000256" key="8">
    <source>
        <dbReference type="ARBA" id="ARBA00022801"/>
    </source>
</evidence>
<dbReference type="InterPro" id="IPR012338">
    <property type="entry name" value="Beta-lactam/transpept-like"/>
</dbReference>
<dbReference type="GO" id="GO:0071555">
    <property type="term" value="P:cell wall organization"/>
    <property type="evidence" value="ECO:0007669"/>
    <property type="project" value="UniProtKB-KW"/>
</dbReference>
<evidence type="ECO:0000256" key="7">
    <source>
        <dbReference type="ARBA" id="ARBA00022729"/>
    </source>
</evidence>
<evidence type="ECO:0000256" key="4">
    <source>
        <dbReference type="ARBA" id="ARBA00012448"/>
    </source>
</evidence>
<sequence>MKRFGIMIWTLLTIFSLCNNTAFAEPSPMLATEARSAVLMDAHSGKILFEKNSHEKLSPASITKVMTMLLVMEAIDQGKIKWQDQVRVSEKAASMGGSQIFLQPGEQMSVTDLLKGIAVASANDASVAIAEYIAGTEEHFVELMNKRARELGMKDTHFANSNGLPADNHFSSAYDIAVMSRELLKHPEITKFTGVYQDYLRKDSPKPFWLVNTNKLVRFYLGVDGLKTGFTSEARFCLTATAQRDQMRAIAVVLGEPNAKIRNKEVSQMLDYAFNQYTHFTVYKKGDLIAQRQIPKGDPEWVEFRANQPMGILIRKGEDPKAYHKKIIWQEVSAPIKKGQVLGKVQISKEGRVVTEWELVSVQDIQEATFWSNFKKTLRKIFFIS</sequence>
<evidence type="ECO:0000256" key="12">
    <source>
        <dbReference type="ARBA" id="ARBA00034000"/>
    </source>
</evidence>
<dbReference type="UniPathway" id="UPA00219"/>
<dbReference type="GO" id="GO:0009252">
    <property type="term" value="P:peptidoglycan biosynthetic process"/>
    <property type="evidence" value="ECO:0007669"/>
    <property type="project" value="UniProtKB-UniPathway"/>
</dbReference>
<organism evidence="18 19">
    <name type="scientific">Thermoflavimicrobium daqui</name>
    <dbReference type="NCBI Taxonomy" id="2137476"/>
    <lineage>
        <taxon>Bacteria</taxon>
        <taxon>Bacillati</taxon>
        <taxon>Bacillota</taxon>
        <taxon>Bacilli</taxon>
        <taxon>Bacillales</taxon>
        <taxon>Thermoactinomycetaceae</taxon>
        <taxon>Thermoflavimicrobium</taxon>
    </lineage>
</organism>
<dbReference type="PRINTS" id="PR00725">
    <property type="entry name" value="DADACBPTASE1"/>
</dbReference>
<dbReference type="RefSeq" id="WP_113657119.1">
    <property type="nucleotide sequence ID" value="NZ_KZ845663.1"/>
</dbReference>
<comment type="pathway">
    <text evidence="2">Cell wall biogenesis; peptidoglycan biosynthesis.</text>
</comment>
<evidence type="ECO:0000256" key="14">
    <source>
        <dbReference type="PIRSR" id="PIRSR618044-2"/>
    </source>
</evidence>
<dbReference type="PANTHER" id="PTHR21581">
    <property type="entry name" value="D-ALANYL-D-ALANINE CARBOXYPEPTIDASE"/>
    <property type="match status" value="1"/>
</dbReference>
<evidence type="ECO:0000256" key="11">
    <source>
        <dbReference type="ARBA" id="ARBA00023316"/>
    </source>
</evidence>
<feature type="active site" description="Acyl-ester intermediate" evidence="13">
    <location>
        <position position="61"/>
    </location>
</feature>
<dbReference type="EC" id="3.4.16.4" evidence="4"/>
<dbReference type="InterPro" id="IPR037167">
    <property type="entry name" value="Peptidase_S11_C_sf"/>
</dbReference>
<keyword evidence="11" id="KW-0961">Cell wall biogenesis/degradation</keyword>
<protein>
    <recommendedName>
        <fullName evidence="4">serine-type D-Ala-D-Ala carboxypeptidase</fullName>
        <ecNumber evidence="4">3.4.16.4</ecNumber>
    </recommendedName>
</protein>
<keyword evidence="8" id="KW-0378">Hydrolase</keyword>